<keyword evidence="2" id="KW-0808">Transferase</keyword>
<dbReference type="Proteomes" id="UP000034037">
    <property type="component" value="Chromosome"/>
</dbReference>
<dbReference type="EMBL" id="CP011309">
    <property type="protein sequence ID" value="AKF26151.1"/>
    <property type="molecule type" value="Genomic_DNA"/>
</dbReference>
<dbReference type="Pfam" id="PF00561">
    <property type="entry name" value="Abhydrolase_1"/>
    <property type="match status" value="1"/>
</dbReference>
<proteinExistence type="predicted"/>
<gene>
    <name evidence="2" type="ORF">YH66_00545</name>
</gene>
<evidence type="ECO:0000259" key="1">
    <source>
        <dbReference type="Pfam" id="PF00561"/>
    </source>
</evidence>
<dbReference type="PANTHER" id="PTHR37946:SF1">
    <property type="entry name" value="SLL1969 PROTEIN"/>
    <property type="match status" value="1"/>
</dbReference>
<accession>A0A0F6WPB8</accession>
<dbReference type="HOGENOM" id="CLU_029537_2_0_11"/>
<dbReference type="PATRIC" id="fig|92706.3.peg.107"/>
<feature type="domain" description="AB hydrolase-1" evidence="1">
    <location>
        <begin position="91"/>
        <end position="191"/>
    </location>
</feature>
<evidence type="ECO:0000313" key="2">
    <source>
        <dbReference type="EMBL" id="AKF26151.1"/>
    </source>
</evidence>
<dbReference type="AlphaFoldDB" id="A0A0F6WPB8"/>
<keyword evidence="3" id="KW-1185">Reference proteome</keyword>
<dbReference type="GO" id="GO:0016740">
    <property type="term" value="F:transferase activity"/>
    <property type="evidence" value="ECO:0007669"/>
    <property type="project" value="UniProtKB-KW"/>
</dbReference>
<organism evidence="2 3">
    <name type="scientific">[Brevibacterium] flavum</name>
    <dbReference type="NCBI Taxonomy" id="92706"/>
    <lineage>
        <taxon>Bacteria</taxon>
        <taxon>Bacillati</taxon>
        <taxon>Actinomycetota</taxon>
        <taxon>Actinomycetes</taxon>
        <taxon>Mycobacteriales</taxon>
        <taxon>Corynebacteriaceae</taxon>
        <taxon>Corynebacterium</taxon>
    </lineage>
</organism>
<dbReference type="InterPro" id="IPR000073">
    <property type="entry name" value="AB_hydrolase_1"/>
</dbReference>
<name>A0A0F6WPB8_9CORY</name>
<evidence type="ECO:0000313" key="3">
    <source>
        <dbReference type="Proteomes" id="UP000034037"/>
    </source>
</evidence>
<dbReference type="SUPFAM" id="SSF53474">
    <property type="entry name" value="alpha/beta-Hydrolases"/>
    <property type="match status" value="1"/>
</dbReference>
<dbReference type="RefSeq" id="WP_003859948.1">
    <property type="nucleotide sequence ID" value="NZ_CP011309.1"/>
</dbReference>
<dbReference type="Gene3D" id="3.40.50.1820">
    <property type="entry name" value="alpha/beta hydrolase"/>
    <property type="match status" value="1"/>
</dbReference>
<protein>
    <submittedName>
        <fullName evidence="2">Acetyltransferase</fullName>
    </submittedName>
</protein>
<dbReference type="PANTHER" id="PTHR37946">
    <property type="entry name" value="SLL1969 PROTEIN"/>
    <property type="match status" value="1"/>
</dbReference>
<sequence length="324" mass="35845">MVDALNDLRRELTNALRSVWKNLPTENAPQADALPDDVVEEIATNFYRNPKNRGKLNEDKTDSLPMLARIRSRGLFEDDWRARPTEDRPWPVVLVHGTGSTKGDWQDLGADLRRDGWAVFAPEFGQRATGSVAESSAQIGAYIDTVLLATGASKVIVVGHSQGGVLLRYWMRVLGGASKVKHMVSLAVPNHGTTMGGIVSPLIRNNRGESVVNSVVQSWFGEAGFEMIRGHDTINAINEGGDLDPDVTYLCIATHFDTVIQPPETCFLEARNPEELKRVQNIWVENLDPNSVVLHEAMPYDPRVRALVRADLSKLVEISETTEN</sequence>
<dbReference type="InterPro" id="IPR029058">
    <property type="entry name" value="AB_hydrolase_fold"/>
</dbReference>
<reference evidence="2 3" key="1">
    <citation type="submission" date="2015-04" db="EMBL/GenBank/DDBJ databases">
        <title>Complete Genome Sequence of Brevibacterium flavum ATCC 15168.</title>
        <authorList>
            <person name="Ahn J."/>
            <person name="Park G."/>
            <person name="Jeon W."/>
            <person name="Jang Y."/>
            <person name="Jang M."/>
            <person name="Lee H."/>
            <person name="Lee H."/>
        </authorList>
    </citation>
    <scope>NUCLEOTIDE SEQUENCE [LARGE SCALE GENOMIC DNA]</scope>
    <source>
        <strain evidence="2 3">ATCC 15168</strain>
    </source>
</reference>